<dbReference type="EMBL" id="UFXZ01000001">
    <property type="protein sequence ID" value="STC89478.1"/>
    <property type="molecule type" value="Genomic_DNA"/>
</dbReference>
<keyword evidence="1" id="KW-0472">Membrane</keyword>
<accession>A0A376D8L4</accession>
<evidence type="ECO:0008006" key="5">
    <source>
        <dbReference type="Google" id="ProtNLM"/>
    </source>
</evidence>
<keyword evidence="1" id="KW-0812">Transmembrane</keyword>
<sequence>MNHNASTFSAYLSALMTTVISLFRPEEWMVIGIIVGIVATIITTAVNAIFRAKLYRLQHKFYDRHDDENPPGGAL</sequence>
<reference evidence="2 4" key="1">
    <citation type="submission" date="2018-06" db="EMBL/GenBank/DDBJ databases">
        <authorList>
            <consortium name="Pathogen Informatics"/>
            <person name="Doyle S."/>
        </authorList>
    </citation>
    <scope>NUCLEOTIDE SEQUENCE [LARGE SCALE GENOMIC DNA]</scope>
    <source>
        <strain evidence="2 4">NCTC12121</strain>
    </source>
</reference>
<dbReference type="InterPro" id="IPR007054">
    <property type="entry name" value="Lysis_S"/>
</dbReference>
<dbReference type="Proteomes" id="UP000255248">
    <property type="component" value="Unassembled WGS sequence"/>
</dbReference>
<dbReference type="GO" id="GO:0140911">
    <property type="term" value="F:pore-forming activity"/>
    <property type="evidence" value="ECO:0007669"/>
    <property type="project" value="InterPro"/>
</dbReference>
<dbReference type="GO" id="GO:0001907">
    <property type="term" value="P:symbiont-mediated killing of host cell"/>
    <property type="evidence" value="ECO:0007669"/>
    <property type="project" value="InterPro"/>
</dbReference>
<evidence type="ECO:0000313" key="4">
    <source>
        <dbReference type="Proteomes" id="UP000255248"/>
    </source>
</evidence>
<dbReference type="EMBL" id="UFXZ01000001">
    <property type="protein sequence ID" value="STC84396.1"/>
    <property type="molecule type" value="Genomic_DNA"/>
</dbReference>
<gene>
    <name evidence="2" type="ORF">NCTC12121_00534</name>
    <name evidence="3" type="ORF">NCTC12121_02211</name>
</gene>
<dbReference type="AlphaFoldDB" id="A0A376D8L4"/>
<evidence type="ECO:0000313" key="2">
    <source>
        <dbReference type="EMBL" id="STC84396.1"/>
    </source>
</evidence>
<feature type="transmembrane region" description="Helical" evidence="1">
    <location>
        <begin position="7"/>
        <end position="23"/>
    </location>
</feature>
<evidence type="ECO:0000313" key="3">
    <source>
        <dbReference type="EMBL" id="STC89478.1"/>
    </source>
</evidence>
<keyword evidence="1" id="KW-1133">Transmembrane helix</keyword>
<dbReference type="Pfam" id="PF04971">
    <property type="entry name" value="Phage_holin_2_1"/>
    <property type="match status" value="1"/>
</dbReference>
<organism evidence="2 4">
    <name type="scientific">Edwardsiella hoshinae</name>
    <dbReference type="NCBI Taxonomy" id="93378"/>
    <lineage>
        <taxon>Bacteria</taxon>
        <taxon>Pseudomonadati</taxon>
        <taxon>Pseudomonadota</taxon>
        <taxon>Gammaproteobacteria</taxon>
        <taxon>Enterobacterales</taxon>
        <taxon>Hafniaceae</taxon>
        <taxon>Edwardsiella</taxon>
    </lineage>
</organism>
<proteinExistence type="predicted"/>
<feature type="transmembrane region" description="Helical" evidence="1">
    <location>
        <begin position="29"/>
        <end position="50"/>
    </location>
</feature>
<dbReference type="RefSeq" id="WP_024525039.1">
    <property type="nucleotide sequence ID" value="NZ_CP065626.1"/>
</dbReference>
<protein>
    <recommendedName>
        <fullName evidence="5">Lysis protein S</fullName>
    </recommendedName>
</protein>
<evidence type="ECO:0000256" key="1">
    <source>
        <dbReference type="SAM" id="Phobius"/>
    </source>
</evidence>
<name>A0A376D8L4_9GAMM</name>